<dbReference type="EMBL" id="MK318972">
    <property type="protein sequence ID" value="QCL09876.1"/>
    <property type="molecule type" value="Genomic_DNA"/>
</dbReference>
<evidence type="ECO:0000313" key="1">
    <source>
        <dbReference type="EMBL" id="QCL09876.1"/>
    </source>
</evidence>
<proteinExistence type="predicted"/>
<organism evidence="1">
    <name type="scientific">Rhizobium rhizogenes</name>
    <name type="common">Agrobacterium rhizogenes</name>
    <dbReference type="NCBI Taxonomy" id="359"/>
    <lineage>
        <taxon>Bacteria</taxon>
        <taxon>Pseudomonadati</taxon>
        <taxon>Pseudomonadota</taxon>
        <taxon>Alphaproteobacteria</taxon>
        <taxon>Hyphomicrobiales</taxon>
        <taxon>Rhizobiaceae</taxon>
        <taxon>Rhizobium/Agrobacterium group</taxon>
        <taxon>Rhizobium</taxon>
    </lineage>
</organism>
<geneLocation type="plasmid" evidence="1">
    <name>pColt5.8b</name>
</geneLocation>
<name>A0A7S4ZSR5_RHIRH</name>
<reference evidence="1" key="1">
    <citation type="submission" date="2018-12" db="EMBL/GenBank/DDBJ databases">
        <title>Three Rhizobium rhizogenes strains isolated from the same crown gall tumor carry diverse plasmids.</title>
        <authorList>
            <person name="Pulawska J."/>
            <person name="Kuzmanovic N."/>
        </authorList>
    </citation>
    <scope>NUCLEOTIDE SEQUENCE</scope>
    <source>
        <strain evidence="1">Colt5.8</strain>
        <plasmid evidence="1">pColt5.8b</plasmid>
    </source>
</reference>
<protein>
    <submittedName>
        <fullName evidence="1">Uncharacterized protein</fullName>
    </submittedName>
</protein>
<keyword evidence="1" id="KW-0614">Plasmid</keyword>
<dbReference type="AlphaFoldDB" id="A0A7S4ZSR5"/>
<sequence>MLRTAHKATDRLVDRRRPLCGPLATFNLAGWRGRGALPCASTPLAGAYLTIARLGQR</sequence>
<accession>A0A7S4ZSR5</accession>
<gene>
    <name evidence="1" type="ORF">pC5.8b_386</name>
</gene>